<reference evidence="2" key="2">
    <citation type="submission" date="2025-08" db="UniProtKB">
        <authorList>
            <consortium name="RefSeq"/>
        </authorList>
    </citation>
    <scope>IDENTIFICATION</scope>
    <source>
        <tissue evidence="2">Leaf</tissue>
    </source>
</reference>
<evidence type="ECO:0000313" key="1">
    <source>
        <dbReference type="Proteomes" id="UP000790787"/>
    </source>
</evidence>
<dbReference type="RefSeq" id="XP_075106845.1">
    <property type="nucleotide sequence ID" value="XM_075250744.1"/>
</dbReference>
<organism evidence="1 2">
    <name type="scientific">Nicotiana tabacum</name>
    <name type="common">Common tobacco</name>
    <dbReference type="NCBI Taxonomy" id="4097"/>
    <lineage>
        <taxon>Eukaryota</taxon>
        <taxon>Viridiplantae</taxon>
        <taxon>Streptophyta</taxon>
        <taxon>Embryophyta</taxon>
        <taxon>Tracheophyta</taxon>
        <taxon>Spermatophyta</taxon>
        <taxon>Magnoliopsida</taxon>
        <taxon>eudicotyledons</taxon>
        <taxon>Gunneridae</taxon>
        <taxon>Pentapetalae</taxon>
        <taxon>asterids</taxon>
        <taxon>lamiids</taxon>
        <taxon>Solanales</taxon>
        <taxon>Solanaceae</taxon>
        <taxon>Nicotianoideae</taxon>
        <taxon>Nicotianeae</taxon>
        <taxon>Nicotiana</taxon>
    </lineage>
</organism>
<reference evidence="1" key="1">
    <citation type="journal article" date="2014" name="Nat. Commun.">
        <title>The tobacco genome sequence and its comparison with those of tomato and potato.</title>
        <authorList>
            <person name="Sierro N."/>
            <person name="Battey J.N."/>
            <person name="Ouadi S."/>
            <person name="Bakaher N."/>
            <person name="Bovet L."/>
            <person name="Willig A."/>
            <person name="Goepfert S."/>
            <person name="Peitsch M.C."/>
            <person name="Ivanov N.V."/>
        </authorList>
    </citation>
    <scope>NUCLEOTIDE SEQUENCE [LARGE SCALE GENOMIC DNA]</scope>
</reference>
<sequence length="380" mass="44182">MEAAGTSRVTELQELDEFHYHDFESTRLYKEKMKIMHDKHIQERIFKPGDVLLLYNSRLKLFSGKLKSRWSGPFRVVKVLSSGVVEIESEDGTNLFRVNGQRLKHYLGMDEENVVSQEKETTIYSTSRLPIRRGCIMGVRFHPTEAELINFLKRFLKGEPLPSECPNFQLADIYGDQPPWEIFGASDHPEEKVCYFFTRLKKQKSEHTRVRRTCANGTWKGQTGIDPIKNGKGTVVGFRRCFKFQTSRSKEGEHNKIWLMKEYSVGDDFFRKNNIPKEDIAVCRIKKNIRGEKNHGVTMEEQDVAKIIEAMLHEPDEDYCITVQPAPICHAEHQVMDETQKMNEHNNSSYINDCSNYQEEINWADDVLLDIDDFVDIICC</sequence>
<gene>
    <name evidence="2" type="primary">LOC107801129</name>
</gene>
<dbReference type="Proteomes" id="UP000790787">
    <property type="component" value="Chromosome 4"/>
</dbReference>
<accession>A0AC58UBK4</accession>
<keyword evidence="1" id="KW-1185">Reference proteome</keyword>
<protein>
    <submittedName>
        <fullName evidence="2">NAC domain containing protein 52-like</fullName>
    </submittedName>
</protein>
<name>A0AC58UBK4_TOBAC</name>
<proteinExistence type="predicted"/>
<evidence type="ECO:0000313" key="2">
    <source>
        <dbReference type="RefSeq" id="XP_075106845.1"/>
    </source>
</evidence>